<keyword evidence="1" id="KW-0472">Membrane</keyword>
<proteinExistence type="predicted"/>
<dbReference type="Proteomes" id="UP001500420">
    <property type="component" value="Unassembled WGS sequence"/>
</dbReference>
<feature type="transmembrane region" description="Helical" evidence="1">
    <location>
        <begin position="107"/>
        <end position="134"/>
    </location>
</feature>
<evidence type="ECO:0008006" key="4">
    <source>
        <dbReference type="Google" id="ProtNLM"/>
    </source>
</evidence>
<feature type="transmembrane region" description="Helical" evidence="1">
    <location>
        <begin position="504"/>
        <end position="529"/>
    </location>
</feature>
<feature type="transmembrane region" description="Helical" evidence="1">
    <location>
        <begin position="360"/>
        <end position="379"/>
    </location>
</feature>
<comment type="caution">
    <text evidence="2">The sequence shown here is derived from an EMBL/GenBank/DDBJ whole genome shotgun (WGS) entry which is preliminary data.</text>
</comment>
<name>A0AAV3T6P0_9EURY</name>
<keyword evidence="1" id="KW-1133">Transmembrane helix</keyword>
<dbReference type="RefSeq" id="WP_343772343.1">
    <property type="nucleotide sequence ID" value="NZ_BAAADV010000001.1"/>
</dbReference>
<evidence type="ECO:0000313" key="3">
    <source>
        <dbReference type="Proteomes" id="UP001500420"/>
    </source>
</evidence>
<keyword evidence="1" id="KW-0812">Transmembrane</keyword>
<feature type="transmembrane region" description="Helical" evidence="1">
    <location>
        <begin position="400"/>
        <end position="422"/>
    </location>
</feature>
<accession>A0AAV3T6P0</accession>
<feature type="transmembrane region" description="Helical" evidence="1">
    <location>
        <begin position="194"/>
        <end position="225"/>
    </location>
</feature>
<dbReference type="EMBL" id="BAAADV010000001">
    <property type="protein sequence ID" value="GAA0663827.1"/>
    <property type="molecule type" value="Genomic_DNA"/>
</dbReference>
<keyword evidence="3" id="KW-1185">Reference proteome</keyword>
<feature type="transmembrane region" description="Helical" evidence="1">
    <location>
        <begin position="75"/>
        <end position="95"/>
    </location>
</feature>
<sequence length="549" mass="56087">MIDGAAFRRHRLIARTELRRGWRKMSERRTQLAVLGFVGLMMAFPILLFVGLLHGLGADLRTGGDVAEFVATERVRSLVAMGWLGAASFVAIRTINYRGDPDAPAGLFTTVPIFDAVVGILLAEAAVVGTWIGIPLALFAGAFAVGAHAVAPVLALPVVVAAVLAWAVPLGFLVGIVLRHALLTVEPIARNKTAITIVAAIAYFGLLMSDALGAVMAAAFPLMAAVPVGWFADLLLVDVPTLGVAPLRILAAAALTVGVVPALVVVSARVAEAHWLADGVIEGDDESSADADAGASTSDRVADLLPSGVGRPTRSVVRTVVLRARRAPIQLAYVAYPLFGAFPLAQEIYVSGAIPAHVPWLVAGFVVWAAGSAFTLNVLGDQGATMPVALSAPRGGRHVVVGHAAAGALCALVPGAVLAALVGVLGPLGIVEAAGLAVVTALGVLGATLLATGIGVAFPRFGTVQVMNNREATAPSKSAFAVYSLLVLPFSLLAWLLISAGGSGWVAGAVGVSGVAVRAGAGVALLGWLGVAAWSFRYALDRVGNFTLD</sequence>
<feature type="transmembrane region" description="Helical" evidence="1">
    <location>
        <begin position="479"/>
        <end position="498"/>
    </location>
</feature>
<evidence type="ECO:0000313" key="2">
    <source>
        <dbReference type="EMBL" id="GAA0663827.1"/>
    </source>
</evidence>
<feature type="transmembrane region" description="Helical" evidence="1">
    <location>
        <begin position="333"/>
        <end position="354"/>
    </location>
</feature>
<evidence type="ECO:0000256" key="1">
    <source>
        <dbReference type="SAM" id="Phobius"/>
    </source>
</evidence>
<protein>
    <recommendedName>
        <fullName evidence="4">ABC-2 type transport system permease protein</fullName>
    </recommendedName>
</protein>
<gene>
    <name evidence="2" type="ORF">GCM10009020_05730</name>
</gene>
<organism evidence="2 3">
    <name type="scientific">Natronoarchaeum mannanilyticum</name>
    <dbReference type="NCBI Taxonomy" id="926360"/>
    <lineage>
        <taxon>Archaea</taxon>
        <taxon>Methanobacteriati</taxon>
        <taxon>Methanobacteriota</taxon>
        <taxon>Stenosarchaea group</taxon>
        <taxon>Halobacteria</taxon>
        <taxon>Halobacteriales</taxon>
        <taxon>Natronoarchaeaceae</taxon>
    </lineage>
</organism>
<feature type="transmembrane region" description="Helical" evidence="1">
    <location>
        <begin position="245"/>
        <end position="266"/>
    </location>
</feature>
<reference evidence="2 3" key="1">
    <citation type="journal article" date="2019" name="Int. J. Syst. Evol. Microbiol.">
        <title>The Global Catalogue of Microorganisms (GCM) 10K type strain sequencing project: providing services to taxonomists for standard genome sequencing and annotation.</title>
        <authorList>
            <consortium name="The Broad Institute Genomics Platform"/>
            <consortium name="The Broad Institute Genome Sequencing Center for Infectious Disease"/>
            <person name="Wu L."/>
            <person name="Ma J."/>
        </authorList>
    </citation>
    <scope>NUCLEOTIDE SEQUENCE [LARGE SCALE GENOMIC DNA]</scope>
    <source>
        <strain evidence="2 3">JCM 16328</strain>
    </source>
</reference>
<feature type="transmembrane region" description="Helical" evidence="1">
    <location>
        <begin position="32"/>
        <end position="55"/>
    </location>
</feature>
<feature type="transmembrane region" description="Helical" evidence="1">
    <location>
        <begin position="434"/>
        <end position="458"/>
    </location>
</feature>
<feature type="transmembrane region" description="Helical" evidence="1">
    <location>
        <begin position="154"/>
        <end position="182"/>
    </location>
</feature>
<dbReference type="AlphaFoldDB" id="A0AAV3T6P0"/>